<proteinExistence type="predicted"/>
<feature type="region of interest" description="Disordered" evidence="1">
    <location>
        <begin position="34"/>
        <end position="56"/>
    </location>
</feature>
<feature type="compositionally biased region" description="Polar residues" evidence="1">
    <location>
        <begin position="34"/>
        <end position="43"/>
    </location>
</feature>
<protein>
    <submittedName>
        <fullName evidence="2">Uncharacterized protein</fullName>
    </submittedName>
</protein>
<name>A0A381S8B9_9ZZZZ</name>
<sequence length="56" mass="6538">MESLHSQGYHFGFSEDMQHQQMIEKSLRIINPFIGTNESSDTPIEQLKKEKRTSNN</sequence>
<reference evidence="2" key="1">
    <citation type="submission" date="2018-05" db="EMBL/GenBank/DDBJ databases">
        <authorList>
            <person name="Lanie J.A."/>
            <person name="Ng W.-L."/>
            <person name="Kazmierczak K.M."/>
            <person name="Andrzejewski T.M."/>
            <person name="Davidsen T.M."/>
            <person name="Wayne K.J."/>
            <person name="Tettelin H."/>
            <person name="Glass J.I."/>
            <person name="Rusch D."/>
            <person name="Podicherti R."/>
            <person name="Tsui H.-C.T."/>
            <person name="Winkler M.E."/>
        </authorList>
    </citation>
    <scope>NUCLEOTIDE SEQUENCE</scope>
</reference>
<evidence type="ECO:0000313" key="2">
    <source>
        <dbReference type="EMBL" id="SUZ98487.1"/>
    </source>
</evidence>
<gene>
    <name evidence="2" type="ORF">METZ01_LOCUS51341</name>
</gene>
<organism evidence="2">
    <name type="scientific">marine metagenome</name>
    <dbReference type="NCBI Taxonomy" id="408172"/>
    <lineage>
        <taxon>unclassified sequences</taxon>
        <taxon>metagenomes</taxon>
        <taxon>ecological metagenomes</taxon>
    </lineage>
</organism>
<dbReference type="AlphaFoldDB" id="A0A381S8B9"/>
<dbReference type="EMBL" id="UINC01002609">
    <property type="protein sequence ID" value="SUZ98487.1"/>
    <property type="molecule type" value="Genomic_DNA"/>
</dbReference>
<evidence type="ECO:0000256" key="1">
    <source>
        <dbReference type="SAM" id="MobiDB-lite"/>
    </source>
</evidence>
<accession>A0A381S8B9</accession>